<protein>
    <recommendedName>
        <fullName evidence="3">Quinate 5-dehydrogenase</fullName>
    </recommendedName>
</protein>
<dbReference type="STRING" id="229921.ADN01_15655"/>
<dbReference type="AlphaFoldDB" id="A0A0P6XD64"/>
<comment type="caution">
    <text evidence="1">The sequence shown here is derived from an EMBL/GenBank/DDBJ whole genome shotgun (WGS) entry which is preliminary data.</text>
</comment>
<dbReference type="EMBL" id="LGCM01000059">
    <property type="protein sequence ID" value="KPL77694.1"/>
    <property type="molecule type" value="Genomic_DNA"/>
</dbReference>
<gene>
    <name evidence="1" type="ORF">ADN01_15655</name>
</gene>
<accession>A0A0P6XD64</accession>
<evidence type="ECO:0000313" key="2">
    <source>
        <dbReference type="Proteomes" id="UP000050501"/>
    </source>
</evidence>
<evidence type="ECO:0008006" key="3">
    <source>
        <dbReference type="Google" id="ProtNLM"/>
    </source>
</evidence>
<organism evidence="1 2">
    <name type="scientific">Levilinea saccharolytica</name>
    <dbReference type="NCBI Taxonomy" id="229921"/>
    <lineage>
        <taxon>Bacteria</taxon>
        <taxon>Bacillati</taxon>
        <taxon>Chloroflexota</taxon>
        <taxon>Anaerolineae</taxon>
        <taxon>Anaerolineales</taxon>
        <taxon>Anaerolineaceae</taxon>
        <taxon>Levilinea</taxon>
    </lineage>
</organism>
<dbReference type="RefSeq" id="WP_062417859.1">
    <property type="nucleotide sequence ID" value="NZ_DF967974.1"/>
</dbReference>
<dbReference type="PATRIC" id="fig|229921.5.peg.2800"/>
<sequence length="305" mass="33684">MKRAVSISIGSSKRNKSVVVDLLGEKVQLERIGTDGDMEAAAQLYRQLDGQVDAFGVGGAVLGLLVEGEWHPLRSVAPMVRFVQKTPVVDGTGLKETLERQAANVVDAQLKPAGEQRRAFLISGVDRYGLTCGFLDGGYDSVIGDLMFVLGAPIPLHSKRSLQRVLRLLLPVVGRLPFSWLYPTGEKQEERHPRFENYFQWAHVVAGDCHYITHNMPERMDGKVIVTNTTTPEDRAIFRAAGVRHMVTTTPSYDGRTFGTNLLEAGILAAVGWKKPVDYGHMDGYLDLMKSLVADLDLQPQLQEL</sequence>
<reference evidence="1 2" key="1">
    <citation type="submission" date="2015-07" db="EMBL/GenBank/DDBJ databases">
        <title>Genome sequence of Levilinea saccharolytica DSM 16555.</title>
        <authorList>
            <person name="Hemp J."/>
            <person name="Ward L.M."/>
            <person name="Pace L.A."/>
            <person name="Fischer W.W."/>
        </authorList>
    </citation>
    <scope>NUCLEOTIDE SEQUENCE [LARGE SCALE GENOMIC DNA]</scope>
    <source>
        <strain evidence="1 2">KIBI-1</strain>
    </source>
</reference>
<evidence type="ECO:0000313" key="1">
    <source>
        <dbReference type="EMBL" id="KPL77694.1"/>
    </source>
</evidence>
<name>A0A0P6XD64_9CHLR</name>
<keyword evidence="2" id="KW-1185">Reference proteome</keyword>
<proteinExistence type="predicted"/>
<dbReference type="OrthoDB" id="9780944at2"/>
<dbReference type="Proteomes" id="UP000050501">
    <property type="component" value="Unassembled WGS sequence"/>
</dbReference>